<dbReference type="EMBL" id="CP039288">
    <property type="protein sequence ID" value="QCC03977.1"/>
    <property type="molecule type" value="Genomic_DNA"/>
</dbReference>
<dbReference type="KEGG" id="reh:H16_B1323"/>
<dbReference type="eggNOG" id="ENOG50345UR">
    <property type="taxonomic scope" value="Bacteria"/>
</dbReference>
<dbReference type="Proteomes" id="UP000008210">
    <property type="component" value="Chromosome 2"/>
</dbReference>
<evidence type="ECO:0000313" key="3">
    <source>
        <dbReference type="EMBL" id="QCC03977.1"/>
    </source>
</evidence>
<dbReference type="Proteomes" id="UP000296079">
    <property type="component" value="Chromosome 2"/>
</dbReference>
<dbReference type="EMBL" id="AM260480">
    <property type="protein sequence ID" value="CAJ96113.1"/>
    <property type="molecule type" value="Genomic_DNA"/>
</dbReference>
<keyword evidence="4" id="KW-1185">Reference proteome</keyword>
<dbReference type="RefSeq" id="WP_011617153.1">
    <property type="nucleotide sequence ID" value="NC_008314.1"/>
</dbReference>
<dbReference type="HOGENOM" id="CLU_1666099_0_0_4"/>
<protein>
    <submittedName>
        <fullName evidence="2">Uncharacterized protein</fullName>
    </submittedName>
</protein>
<dbReference type="STRING" id="381666.H16_B1323"/>
<name>Q0K1L1_CUPNH</name>
<evidence type="ECO:0000313" key="4">
    <source>
        <dbReference type="Proteomes" id="UP000008210"/>
    </source>
</evidence>
<evidence type="ECO:0000256" key="1">
    <source>
        <dbReference type="SAM" id="MobiDB-lite"/>
    </source>
</evidence>
<feature type="region of interest" description="Disordered" evidence="1">
    <location>
        <begin position="122"/>
        <end position="160"/>
    </location>
</feature>
<dbReference type="OrthoDB" id="8970798at2"/>
<sequence length="160" mass="16980">MGVIDANTMDMLRRKAHAAESVEPEGLPLLPGEPEPVDPAVEWEMSLTLLVTVLSPALPYLPSIYTKDTIKALAAAIVPVADKYGLNVGGLMSGPEIGLLLVAGPLALSTYVAHQAWREQQDAERTVDNAPPAEVVPPQSRSHLGENMEDTGGRLPAVRG</sequence>
<evidence type="ECO:0000313" key="2">
    <source>
        <dbReference type="EMBL" id="CAJ96113.1"/>
    </source>
</evidence>
<accession>Q0K1L1</accession>
<reference evidence="3 5" key="2">
    <citation type="submission" date="2019-04" db="EMBL/GenBank/DDBJ databases">
        <title>Long-read de novo sequencing of Cupriavidus necator H16.</title>
        <authorList>
            <person name="Little G.T."/>
            <person name="Ehsaan M."/>
            <person name="Arenas-Lopez C."/>
            <person name="Jawed K."/>
            <person name="Winzer K."/>
            <person name="Kovacs K."/>
            <person name="Malys N."/>
            <person name="Minton N.P."/>
        </authorList>
    </citation>
    <scope>NUCLEOTIDE SEQUENCE [LARGE SCALE GENOMIC DNA]</scope>
    <source>
        <strain evidence="3 5">H16</strain>
    </source>
</reference>
<reference evidence="2 4" key="1">
    <citation type="journal article" date="2006" name="Nat. Biotechnol.">
        <title>Genome sequence of the bioplastic-producing 'Knallgas' bacterium Ralstonia eutropha H16.</title>
        <authorList>
            <person name="Pohlmann A."/>
            <person name="Fricke W.F."/>
            <person name="Reinecke F."/>
            <person name="Kusian B."/>
            <person name="Liesegang H."/>
            <person name="Cramm R."/>
            <person name="Eitinger T."/>
            <person name="Ewering C."/>
            <person name="Potter M."/>
            <person name="Schwartz E."/>
            <person name="Strittmatter A."/>
            <person name="Voss I."/>
            <person name="Gottschalk G."/>
            <person name="Steinbuechel A."/>
            <person name="Friedrich B."/>
            <person name="Bowien B."/>
        </authorList>
    </citation>
    <scope>NUCLEOTIDE SEQUENCE [LARGE SCALE GENOMIC DNA]</scope>
    <source>
        <strain evidence="4">ATCC 17699 / DSM 428 / KCTC 22496 / NCIMB 10442 / H16 / Stanier 337</strain>
        <strain evidence="2">H16</strain>
    </source>
</reference>
<proteinExistence type="predicted"/>
<gene>
    <name evidence="2" type="ordered locus">H16_B1323</name>
    <name evidence="3" type="ORF">E6A55_25875</name>
</gene>
<evidence type="ECO:0000313" key="5">
    <source>
        <dbReference type="Proteomes" id="UP000296079"/>
    </source>
</evidence>
<dbReference type="AlphaFoldDB" id="Q0K1L1"/>
<organism evidence="2 4">
    <name type="scientific">Cupriavidus necator (strain ATCC 17699 / DSM 428 / KCTC 22496 / NCIMB 10442 / H16 / Stanier 337)</name>
    <name type="common">Ralstonia eutropha</name>
    <dbReference type="NCBI Taxonomy" id="381666"/>
    <lineage>
        <taxon>Bacteria</taxon>
        <taxon>Pseudomonadati</taxon>
        <taxon>Pseudomonadota</taxon>
        <taxon>Betaproteobacteria</taxon>
        <taxon>Burkholderiales</taxon>
        <taxon>Burkholderiaceae</taxon>
        <taxon>Cupriavidus</taxon>
    </lineage>
</organism>